<dbReference type="KEGG" id="ria:C7V51_15180"/>
<evidence type="ECO:0000313" key="4">
    <source>
        <dbReference type="Proteomes" id="UP000283946"/>
    </source>
</evidence>
<feature type="transmembrane region" description="Helical" evidence="2">
    <location>
        <begin position="34"/>
        <end position="57"/>
    </location>
</feature>
<keyword evidence="2" id="KW-1133">Transmembrane helix</keyword>
<dbReference type="Proteomes" id="UP000283946">
    <property type="component" value="Chromosome"/>
</dbReference>
<sequence>MSQVPTSPPPSMPPAPGPTQGSIPSHRPLGRGSWIALGTSVVVGLVYTGVLGTFLALGVGTAFDAAPQDIPTAAPGDPTDDPFGSGHPSDPLYDYPGYQDGDAELVLGQASAEKVRQTSEVAVAAVEAALLSGWTSADDEYYEQSENAYGGPSLLYDYVSATEYAAGDVTTGTDKQEAVDHFTAALAPLGFDEIDVARTPAQWSEQGYELEGNLSAEEASATLWIVTARSSIDKVPAIELGLADLDADKSGRVTSMLEDFGLSPDPQGAFLAGYANGLLAEGDRDEFIDRMKKYGGVRTS</sequence>
<evidence type="ECO:0000256" key="1">
    <source>
        <dbReference type="SAM" id="MobiDB-lite"/>
    </source>
</evidence>
<evidence type="ECO:0000256" key="2">
    <source>
        <dbReference type="SAM" id="Phobius"/>
    </source>
</evidence>
<gene>
    <name evidence="3" type="ORF">C7V51_15180</name>
</gene>
<proteinExistence type="predicted"/>
<feature type="region of interest" description="Disordered" evidence="1">
    <location>
        <begin position="1"/>
        <end position="27"/>
    </location>
</feature>
<keyword evidence="2" id="KW-0472">Membrane</keyword>
<dbReference type="AlphaFoldDB" id="A0AAD1AH70"/>
<protein>
    <submittedName>
        <fullName evidence="3">Uncharacterized protein</fullName>
    </submittedName>
</protein>
<dbReference type="EMBL" id="CP028130">
    <property type="protein sequence ID" value="AZZ57065.1"/>
    <property type="molecule type" value="Genomic_DNA"/>
</dbReference>
<reference evidence="3 4" key="1">
    <citation type="submission" date="2018-03" db="EMBL/GenBank/DDBJ databases">
        <title>Bacteriophage NCPPB3778 and a type I-E CRISPR drive the evolution of the US Biological Select Agent, Rathayibacter toxicus.</title>
        <authorList>
            <person name="Davis E.W.II."/>
            <person name="Tabima J.F."/>
            <person name="Weisberg A.J."/>
            <person name="Dantas Lopes L."/>
            <person name="Wiseman M.S."/>
            <person name="Wiseman M.S."/>
            <person name="Pupko T."/>
            <person name="Belcher M.S."/>
            <person name="Sechler A.J."/>
            <person name="Tancos M.A."/>
            <person name="Schroeder B.K."/>
            <person name="Murray T.D."/>
            <person name="Luster D.G."/>
            <person name="Schneider W.L."/>
            <person name="Rogers E."/>
            <person name="Andreote F.D."/>
            <person name="Grunwald N.J."/>
            <person name="Putnam M.L."/>
            <person name="Chang J.H."/>
        </authorList>
    </citation>
    <scope>NUCLEOTIDE SEQUENCE [LARGE SCALE GENOMIC DNA]</scope>
    <source>
        <strain evidence="3 4">NCCPB 2253</strain>
    </source>
</reference>
<accession>A0AAD1AH70</accession>
<keyword evidence="2" id="KW-0812">Transmembrane</keyword>
<evidence type="ECO:0000313" key="3">
    <source>
        <dbReference type="EMBL" id="AZZ57065.1"/>
    </source>
</evidence>
<feature type="compositionally biased region" description="Pro residues" evidence="1">
    <location>
        <begin position="1"/>
        <end position="17"/>
    </location>
</feature>
<organism evidence="3 4">
    <name type="scientific">Rathayibacter iranicus</name>
    <dbReference type="NCBI Taxonomy" id="59737"/>
    <lineage>
        <taxon>Bacteria</taxon>
        <taxon>Bacillati</taxon>
        <taxon>Actinomycetota</taxon>
        <taxon>Actinomycetes</taxon>
        <taxon>Micrococcales</taxon>
        <taxon>Microbacteriaceae</taxon>
        <taxon>Rathayibacter</taxon>
    </lineage>
</organism>
<dbReference type="RefSeq" id="WP_104266295.1">
    <property type="nucleotide sequence ID" value="NZ_CP028130.1"/>
</dbReference>
<name>A0AAD1AH70_9MICO</name>
<feature type="region of interest" description="Disordered" evidence="1">
    <location>
        <begin position="69"/>
        <end position="98"/>
    </location>
</feature>